<organism evidence="1 2">
    <name type="scientific">Elizabethkingia bruuniana</name>
    <dbReference type="NCBI Taxonomy" id="1756149"/>
    <lineage>
        <taxon>Bacteria</taxon>
        <taxon>Pseudomonadati</taxon>
        <taxon>Bacteroidota</taxon>
        <taxon>Flavobacteriia</taxon>
        <taxon>Flavobacteriales</taxon>
        <taxon>Weeksellaceae</taxon>
        <taxon>Elizabethkingia</taxon>
    </lineage>
</organism>
<protein>
    <recommendedName>
        <fullName evidence="3">Tetratricopeptide repeat protein</fullName>
    </recommendedName>
</protein>
<dbReference type="Proteomes" id="UP000595426">
    <property type="component" value="Chromosome"/>
</dbReference>
<accession>A0A7T7ZY34</accession>
<dbReference type="RefSeq" id="WP_034870936.1">
    <property type="nucleotide sequence ID" value="NZ_CBCSDR010000001.1"/>
</dbReference>
<name>A0A7T7ZY34_9FLAO</name>
<dbReference type="KEGG" id="egm:AYC65_12240"/>
<dbReference type="InterPro" id="IPR011990">
    <property type="entry name" value="TPR-like_helical_dom_sf"/>
</dbReference>
<gene>
    <name evidence="1" type="ORF">I6H88_02090</name>
</gene>
<dbReference type="SUPFAM" id="SSF81901">
    <property type="entry name" value="HCP-like"/>
    <property type="match status" value="1"/>
</dbReference>
<evidence type="ECO:0008006" key="3">
    <source>
        <dbReference type="Google" id="ProtNLM"/>
    </source>
</evidence>
<proteinExistence type="predicted"/>
<keyword evidence="2" id="KW-1185">Reference proteome</keyword>
<evidence type="ECO:0000313" key="2">
    <source>
        <dbReference type="Proteomes" id="UP000595426"/>
    </source>
</evidence>
<sequence length="219" mass="26048">MADKDWYRNTTWDSFIEAEFEERLKRSRGAFHKAEYLRIQAIYLLDSNDIRIQSIGIKLMERLINDFPTEEFSTIQGNEQLGDYYLKINDFDKAEKYFSIVKNHYEIKKTKIEARGMAELKLAKTYIMANRVDKYVEAYNICKEYSLTNLSFNSTRFYYAELVAHVCERLNKYEEAKQYAKIAIEISKITEPEFKRHKTVGLVSVTDKQLKKLQQLIKR</sequence>
<dbReference type="GeneID" id="93133679"/>
<dbReference type="Gene3D" id="1.25.40.10">
    <property type="entry name" value="Tetratricopeptide repeat domain"/>
    <property type="match status" value="1"/>
</dbReference>
<evidence type="ECO:0000313" key="1">
    <source>
        <dbReference type="EMBL" id="QQN59396.1"/>
    </source>
</evidence>
<reference evidence="1 2" key="1">
    <citation type="submission" date="2020-12" db="EMBL/GenBank/DDBJ databases">
        <title>FDA dAtabase for Regulatory Grade micrObial Sequences (FDA-ARGOS): Supporting development and validation of Infectious Disease Dx tests.</title>
        <authorList>
            <person name="Kerrigan L."/>
            <person name="Long C."/>
            <person name="Tallon L."/>
            <person name="Sadzewicz L."/>
            <person name="Zhao X."/>
            <person name="Boylan J."/>
            <person name="Ott S."/>
            <person name="Bowen H."/>
            <person name="Vavikolanu K."/>
            <person name="Mehta A."/>
            <person name="Aluvathingal J."/>
            <person name="Nadendla S."/>
            <person name="Yan Y."/>
            <person name="Sichtig H."/>
        </authorList>
    </citation>
    <scope>NUCLEOTIDE SEQUENCE [LARGE SCALE GENOMIC DNA]</scope>
    <source>
        <strain evidence="1 2">FDAARGOS_1031</strain>
    </source>
</reference>
<dbReference type="EMBL" id="CP067018">
    <property type="protein sequence ID" value="QQN59396.1"/>
    <property type="molecule type" value="Genomic_DNA"/>
</dbReference>
<dbReference type="AlphaFoldDB" id="A0A7T7ZY34"/>
<dbReference type="OrthoDB" id="7594647at2"/>